<dbReference type="STRING" id="685588.A0A067SKS1"/>
<gene>
    <name evidence="2" type="ORF">GALMADRAFT_146544</name>
</gene>
<dbReference type="HOGENOM" id="CLU_706052_0_0_1"/>
<evidence type="ECO:0008006" key="4">
    <source>
        <dbReference type="Google" id="ProtNLM"/>
    </source>
</evidence>
<proteinExistence type="predicted"/>
<keyword evidence="3" id="KW-1185">Reference proteome</keyword>
<evidence type="ECO:0000256" key="1">
    <source>
        <dbReference type="SAM" id="SignalP"/>
    </source>
</evidence>
<evidence type="ECO:0000313" key="2">
    <source>
        <dbReference type="EMBL" id="KDR68324.1"/>
    </source>
</evidence>
<dbReference type="AlphaFoldDB" id="A0A067SKS1"/>
<feature type="signal peptide" evidence="1">
    <location>
        <begin position="1"/>
        <end position="18"/>
    </location>
</feature>
<accession>A0A067SKS1</accession>
<reference evidence="3" key="1">
    <citation type="journal article" date="2014" name="Proc. Natl. Acad. Sci. U.S.A.">
        <title>Extensive sampling of basidiomycete genomes demonstrates inadequacy of the white-rot/brown-rot paradigm for wood decay fungi.</title>
        <authorList>
            <person name="Riley R."/>
            <person name="Salamov A.A."/>
            <person name="Brown D.W."/>
            <person name="Nagy L.G."/>
            <person name="Floudas D."/>
            <person name="Held B.W."/>
            <person name="Levasseur A."/>
            <person name="Lombard V."/>
            <person name="Morin E."/>
            <person name="Otillar R."/>
            <person name="Lindquist E.A."/>
            <person name="Sun H."/>
            <person name="LaButti K.M."/>
            <person name="Schmutz J."/>
            <person name="Jabbour D."/>
            <person name="Luo H."/>
            <person name="Baker S.E."/>
            <person name="Pisabarro A.G."/>
            <person name="Walton J.D."/>
            <person name="Blanchette R.A."/>
            <person name="Henrissat B."/>
            <person name="Martin F."/>
            <person name="Cullen D."/>
            <person name="Hibbett D.S."/>
            <person name="Grigoriev I.V."/>
        </authorList>
    </citation>
    <scope>NUCLEOTIDE SEQUENCE [LARGE SCALE GENOMIC DNA]</scope>
    <source>
        <strain evidence="3">CBS 339.88</strain>
    </source>
</reference>
<sequence>MCHIIDHIILPCIQRIIALTCTLATDAMLRAFFHIPPSLFLSLDKVDLVLVNQFAHHGSSIQPSEHTQFSVFRNLPFLHDVTFHLLNWIHPSQLGLPWDQLASIDLGTMPMPPDIFLTIVQMAANSLTNGRFQVKFTNQSIPSLAVSFFVFRPFQPIIAHVLEKLHLIVINPTHDTRMFSAFHAPALTSLRIELEDVTNGWNPEILVPMLRMMPSLQSVAFAPFLCPLRQRSPSTALHPHNIISNNNMGRFFDAIPTVRYLDLELGLQIGSLTWERLAQGEFLPSLESFRCGSIIGLHVLSAVQRRNQLAEGKPSPGSSQTVARAVVSVLKAITSLHLVVPHADVFDVTASANVLREQPSTANMVFVVEGANLRLFYNIECLNYLRSKENR</sequence>
<organism evidence="2 3">
    <name type="scientific">Galerina marginata (strain CBS 339.88)</name>
    <dbReference type="NCBI Taxonomy" id="685588"/>
    <lineage>
        <taxon>Eukaryota</taxon>
        <taxon>Fungi</taxon>
        <taxon>Dikarya</taxon>
        <taxon>Basidiomycota</taxon>
        <taxon>Agaricomycotina</taxon>
        <taxon>Agaricomycetes</taxon>
        <taxon>Agaricomycetidae</taxon>
        <taxon>Agaricales</taxon>
        <taxon>Agaricineae</taxon>
        <taxon>Strophariaceae</taxon>
        <taxon>Galerina</taxon>
    </lineage>
</organism>
<protein>
    <recommendedName>
        <fullName evidence="4">F-box domain-containing protein</fullName>
    </recommendedName>
</protein>
<dbReference type="OrthoDB" id="2992500at2759"/>
<feature type="chain" id="PRO_5001645949" description="F-box domain-containing protein" evidence="1">
    <location>
        <begin position="19"/>
        <end position="391"/>
    </location>
</feature>
<dbReference type="EMBL" id="KL142409">
    <property type="protein sequence ID" value="KDR68324.1"/>
    <property type="molecule type" value="Genomic_DNA"/>
</dbReference>
<dbReference type="Proteomes" id="UP000027222">
    <property type="component" value="Unassembled WGS sequence"/>
</dbReference>
<keyword evidence="1" id="KW-0732">Signal</keyword>
<name>A0A067SKS1_GALM3</name>
<evidence type="ECO:0000313" key="3">
    <source>
        <dbReference type="Proteomes" id="UP000027222"/>
    </source>
</evidence>